<dbReference type="RefSeq" id="WP_259485515.1">
    <property type="nucleotide sequence ID" value="NZ_JANTEZ010000002.1"/>
</dbReference>
<keyword evidence="6" id="KW-1185">Reference proteome</keyword>
<comment type="pathway">
    <text evidence="1">Antibiotic biosynthesis.</text>
</comment>
<dbReference type="Pfam" id="PF14226">
    <property type="entry name" value="DIOX_N"/>
    <property type="match status" value="1"/>
</dbReference>
<dbReference type="InterPro" id="IPR005123">
    <property type="entry name" value="Oxoglu/Fe-dep_dioxygenase_dom"/>
</dbReference>
<reference evidence="5" key="1">
    <citation type="submission" date="2022-08" db="EMBL/GenBank/DDBJ databases">
        <authorList>
            <person name="Deng Y."/>
            <person name="Han X.-F."/>
            <person name="Zhang Y.-Q."/>
        </authorList>
    </citation>
    <scope>NUCLEOTIDE SEQUENCE</scope>
    <source>
        <strain evidence="5">CPCC 205716</strain>
    </source>
</reference>
<organism evidence="5 6">
    <name type="scientific">Herbiconiux gentiana</name>
    <dbReference type="NCBI Taxonomy" id="2970912"/>
    <lineage>
        <taxon>Bacteria</taxon>
        <taxon>Bacillati</taxon>
        <taxon>Actinomycetota</taxon>
        <taxon>Actinomycetes</taxon>
        <taxon>Micrococcales</taxon>
        <taxon>Microbacteriaceae</taxon>
        <taxon>Herbiconiux</taxon>
    </lineage>
</organism>
<proteinExistence type="inferred from homology"/>
<keyword evidence="3" id="KW-0479">Metal-binding</keyword>
<evidence type="ECO:0000259" key="4">
    <source>
        <dbReference type="PROSITE" id="PS51471"/>
    </source>
</evidence>
<keyword evidence="3" id="KW-0408">Iron</keyword>
<name>A0ABT2GCP1_9MICO</name>
<sequence>MTFQVPVVDIAPYVAGGSSEERAAVARAIDAACSEVGFIQILGHGIAPSVQQGLADALDEFFALDIETKKTFRTPPGINRGYSAPKSESLSLSLGVESASRMNDFFEAFNVGAARSDYPGVELDAENYAENLWPGAEAPGFEPRVQSYFAEARRVANTMTDIFADALGLPAGFFDAFTGHSLDVLRMNNYALPPGTVDLDGELTGMGEHTDYGIVTVLWADQVRGLQVLGSDGSWNDVSPADGALLINLGDLTARWTNERWMSTLHRVKPPIVDGTIERRRSAAFFHDGDVDAVIATLPSCVSAEHPNLYEPVTVGEHIAAKLAGSRAGISNAGAAREAARVLAAAAAR</sequence>
<comment type="caution">
    <text evidence="5">The sequence shown here is derived from an EMBL/GenBank/DDBJ whole genome shotgun (WGS) entry which is preliminary data.</text>
</comment>
<protein>
    <submittedName>
        <fullName evidence="5">Isopenicillin N synthase family oxygenase</fullName>
    </submittedName>
</protein>
<dbReference type="Pfam" id="PF03171">
    <property type="entry name" value="2OG-FeII_Oxy"/>
    <property type="match status" value="1"/>
</dbReference>
<dbReference type="Proteomes" id="UP001165580">
    <property type="component" value="Unassembled WGS sequence"/>
</dbReference>
<evidence type="ECO:0000256" key="3">
    <source>
        <dbReference type="RuleBase" id="RU003682"/>
    </source>
</evidence>
<accession>A0ABT2GCP1</accession>
<evidence type="ECO:0000313" key="6">
    <source>
        <dbReference type="Proteomes" id="UP001165580"/>
    </source>
</evidence>
<evidence type="ECO:0000256" key="2">
    <source>
        <dbReference type="ARBA" id="ARBA00023194"/>
    </source>
</evidence>
<dbReference type="PRINTS" id="PR00682">
    <property type="entry name" value="IPNSYNTHASE"/>
</dbReference>
<comment type="similarity">
    <text evidence="3">Belongs to the iron/ascorbate-dependent oxidoreductase family.</text>
</comment>
<evidence type="ECO:0000256" key="1">
    <source>
        <dbReference type="ARBA" id="ARBA00004792"/>
    </source>
</evidence>
<dbReference type="EMBL" id="JANTEZ010000002">
    <property type="protein sequence ID" value="MCS5713984.1"/>
    <property type="molecule type" value="Genomic_DNA"/>
</dbReference>
<dbReference type="PROSITE" id="PS51471">
    <property type="entry name" value="FE2OG_OXY"/>
    <property type="match status" value="1"/>
</dbReference>
<dbReference type="InterPro" id="IPR050231">
    <property type="entry name" value="Iron_ascorbate_oxido_reductase"/>
</dbReference>
<keyword evidence="3" id="KW-0560">Oxidoreductase</keyword>
<dbReference type="SUPFAM" id="SSF51197">
    <property type="entry name" value="Clavaminate synthase-like"/>
    <property type="match status" value="1"/>
</dbReference>
<dbReference type="Gene3D" id="2.60.120.330">
    <property type="entry name" value="B-lactam Antibiotic, Isopenicillin N Synthase, Chain"/>
    <property type="match status" value="1"/>
</dbReference>
<dbReference type="InterPro" id="IPR026992">
    <property type="entry name" value="DIOX_N"/>
</dbReference>
<evidence type="ECO:0000313" key="5">
    <source>
        <dbReference type="EMBL" id="MCS5713984.1"/>
    </source>
</evidence>
<keyword evidence="2" id="KW-0045">Antibiotic biosynthesis</keyword>
<dbReference type="InterPro" id="IPR027443">
    <property type="entry name" value="IPNS-like_sf"/>
</dbReference>
<feature type="domain" description="Fe2OG dioxygenase" evidence="4">
    <location>
        <begin position="181"/>
        <end position="289"/>
    </location>
</feature>
<dbReference type="InterPro" id="IPR044861">
    <property type="entry name" value="IPNS-like_FE2OG_OXY"/>
</dbReference>
<dbReference type="PANTHER" id="PTHR47990">
    <property type="entry name" value="2-OXOGLUTARATE (2OG) AND FE(II)-DEPENDENT OXYGENASE SUPERFAMILY PROTEIN-RELATED"/>
    <property type="match status" value="1"/>
</dbReference>
<gene>
    <name evidence="5" type="ORF">NVV95_05400</name>
</gene>